<name>A0A5B7FTD0_PORTR</name>
<sequence>MKASVKVNTEHVIIILTRHSNSSRKHRSSLATPILLRLTNFRQAKKLPGPNISHKRAEIYDNGANNSCFYETAGYQSGPLSQRGTASPAQWRPPLTAGEGVQTAAYSTTYFTTSYHHHHHHHHNH</sequence>
<evidence type="ECO:0000313" key="2">
    <source>
        <dbReference type="Proteomes" id="UP000324222"/>
    </source>
</evidence>
<gene>
    <name evidence="1" type="ORF">E2C01_042559</name>
</gene>
<dbReference type="Proteomes" id="UP000324222">
    <property type="component" value="Unassembled WGS sequence"/>
</dbReference>
<reference evidence="1 2" key="1">
    <citation type="submission" date="2019-05" db="EMBL/GenBank/DDBJ databases">
        <title>Another draft genome of Portunus trituberculatus and its Hox gene families provides insights of decapod evolution.</title>
        <authorList>
            <person name="Jeong J.-H."/>
            <person name="Song I."/>
            <person name="Kim S."/>
            <person name="Choi T."/>
            <person name="Kim D."/>
            <person name="Ryu S."/>
            <person name="Kim W."/>
        </authorList>
    </citation>
    <scope>NUCLEOTIDE SEQUENCE [LARGE SCALE GENOMIC DNA]</scope>
    <source>
        <tissue evidence="1">Muscle</tissue>
    </source>
</reference>
<accession>A0A5B7FTD0</accession>
<proteinExistence type="predicted"/>
<evidence type="ECO:0000313" key="1">
    <source>
        <dbReference type="EMBL" id="MPC48776.1"/>
    </source>
</evidence>
<comment type="caution">
    <text evidence="1">The sequence shown here is derived from an EMBL/GenBank/DDBJ whole genome shotgun (WGS) entry which is preliminary data.</text>
</comment>
<keyword evidence="2" id="KW-1185">Reference proteome</keyword>
<dbReference type="AlphaFoldDB" id="A0A5B7FTD0"/>
<protein>
    <submittedName>
        <fullName evidence="1">Uncharacterized protein</fullName>
    </submittedName>
</protein>
<dbReference type="EMBL" id="VSRR010008461">
    <property type="protein sequence ID" value="MPC48776.1"/>
    <property type="molecule type" value="Genomic_DNA"/>
</dbReference>
<organism evidence="1 2">
    <name type="scientific">Portunus trituberculatus</name>
    <name type="common">Swimming crab</name>
    <name type="synonym">Neptunus trituberculatus</name>
    <dbReference type="NCBI Taxonomy" id="210409"/>
    <lineage>
        <taxon>Eukaryota</taxon>
        <taxon>Metazoa</taxon>
        <taxon>Ecdysozoa</taxon>
        <taxon>Arthropoda</taxon>
        <taxon>Crustacea</taxon>
        <taxon>Multicrustacea</taxon>
        <taxon>Malacostraca</taxon>
        <taxon>Eumalacostraca</taxon>
        <taxon>Eucarida</taxon>
        <taxon>Decapoda</taxon>
        <taxon>Pleocyemata</taxon>
        <taxon>Brachyura</taxon>
        <taxon>Eubrachyura</taxon>
        <taxon>Portunoidea</taxon>
        <taxon>Portunidae</taxon>
        <taxon>Portuninae</taxon>
        <taxon>Portunus</taxon>
    </lineage>
</organism>